<organism evidence="1">
    <name type="scientific">marine sediment metagenome</name>
    <dbReference type="NCBI Taxonomy" id="412755"/>
    <lineage>
        <taxon>unclassified sequences</taxon>
        <taxon>metagenomes</taxon>
        <taxon>ecological metagenomes</taxon>
    </lineage>
</organism>
<reference evidence="1" key="1">
    <citation type="journal article" date="2015" name="Nature">
        <title>Complex archaea that bridge the gap between prokaryotes and eukaryotes.</title>
        <authorList>
            <person name="Spang A."/>
            <person name="Saw J.H."/>
            <person name="Jorgensen S.L."/>
            <person name="Zaremba-Niedzwiedzka K."/>
            <person name="Martijn J."/>
            <person name="Lind A.E."/>
            <person name="van Eijk R."/>
            <person name="Schleper C."/>
            <person name="Guy L."/>
            <person name="Ettema T.J."/>
        </authorList>
    </citation>
    <scope>NUCLEOTIDE SEQUENCE</scope>
</reference>
<sequence length="71" mass="8369">MNNIENKKGIELSASLERFQSEYVKQKGYNSVLKNIHNKSNDLKQKTEVLSPQDKENLKISMKFWKQKLDL</sequence>
<name>A0A0F9FIY3_9ZZZZ</name>
<dbReference type="EMBL" id="LAZR01021175">
    <property type="protein sequence ID" value="KKL86223.1"/>
    <property type="molecule type" value="Genomic_DNA"/>
</dbReference>
<evidence type="ECO:0000313" key="1">
    <source>
        <dbReference type="EMBL" id="KKL86223.1"/>
    </source>
</evidence>
<feature type="non-terminal residue" evidence="1">
    <location>
        <position position="71"/>
    </location>
</feature>
<proteinExistence type="predicted"/>
<protein>
    <submittedName>
        <fullName evidence="1">Uncharacterized protein</fullName>
    </submittedName>
</protein>
<gene>
    <name evidence="1" type="ORF">LCGC14_1946910</name>
</gene>
<comment type="caution">
    <text evidence="1">The sequence shown here is derived from an EMBL/GenBank/DDBJ whole genome shotgun (WGS) entry which is preliminary data.</text>
</comment>
<accession>A0A0F9FIY3</accession>
<dbReference type="AlphaFoldDB" id="A0A0F9FIY3"/>